<dbReference type="RefSeq" id="WP_161422213.1">
    <property type="nucleotide sequence ID" value="NZ_JARWMY010000002.1"/>
</dbReference>
<reference evidence="5 6" key="1">
    <citation type="submission" date="2019-12" db="EMBL/GenBank/DDBJ databases">
        <title>Draft genome sequencing of Halomonas icarensis D1-1.</title>
        <authorList>
            <person name="Pandiyan K."/>
            <person name="Kushwaha P."/>
            <person name="Gowdham M."/>
            <person name="Chakdar H."/>
            <person name="Singh A."/>
            <person name="Kumar M."/>
            <person name="Saxena A.K."/>
        </authorList>
    </citation>
    <scope>NUCLEOTIDE SEQUENCE [LARGE SCALE GENOMIC DNA]</scope>
    <source>
        <strain evidence="5 6">D1-1</strain>
    </source>
</reference>
<dbReference type="InterPro" id="IPR001633">
    <property type="entry name" value="EAL_dom"/>
</dbReference>
<name>A0A7X5AL57_9GAMM</name>
<dbReference type="InterPro" id="IPR029787">
    <property type="entry name" value="Nucleotide_cyclase"/>
</dbReference>
<evidence type="ECO:0000313" key="6">
    <source>
        <dbReference type="Proteomes" id="UP000448235"/>
    </source>
</evidence>
<dbReference type="PROSITE" id="PS50883">
    <property type="entry name" value="EAL"/>
    <property type="match status" value="1"/>
</dbReference>
<protein>
    <submittedName>
        <fullName evidence="5">EAL domain-containing protein</fullName>
    </submittedName>
</protein>
<dbReference type="Gene3D" id="3.40.50.2300">
    <property type="match status" value="1"/>
</dbReference>
<dbReference type="GO" id="GO:0000160">
    <property type="term" value="P:phosphorelay signal transduction system"/>
    <property type="evidence" value="ECO:0007669"/>
    <property type="project" value="InterPro"/>
</dbReference>
<dbReference type="InterPro" id="IPR000160">
    <property type="entry name" value="GGDEF_dom"/>
</dbReference>
<feature type="modified residue" description="4-aspartylphosphate" evidence="1">
    <location>
        <position position="77"/>
    </location>
</feature>
<keyword evidence="6" id="KW-1185">Reference proteome</keyword>
<dbReference type="PANTHER" id="PTHR33121:SF70">
    <property type="entry name" value="SIGNALING PROTEIN YKOW"/>
    <property type="match status" value="1"/>
</dbReference>
<proteinExistence type="predicted"/>
<evidence type="ECO:0000259" key="4">
    <source>
        <dbReference type="PROSITE" id="PS50887"/>
    </source>
</evidence>
<feature type="domain" description="EAL" evidence="3">
    <location>
        <begin position="455"/>
        <end position="707"/>
    </location>
</feature>
<dbReference type="SUPFAM" id="SSF52172">
    <property type="entry name" value="CheY-like"/>
    <property type="match status" value="1"/>
</dbReference>
<dbReference type="InterPro" id="IPR050706">
    <property type="entry name" value="Cyclic-di-GMP_PDE-like"/>
</dbReference>
<dbReference type="EMBL" id="WUTS01000001">
    <property type="protein sequence ID" value="NAW11388.1"/>
    <property type="molecule type" value="Genomic_DNA"/>
</dbReference>
<dbReference type="Pfam" id="PF00990">
    <property type="entry name" value="GGDEF"/>
    <property type="match status" value="1"/>
</dbReference>
<dbReference type="InterPro" id="IPR001789">
    <property type="entry name" value="Sig_transdc_resp-reg_receiver"/>
</dbReference>
<keyword evidence="1" id="KW-0597">Phosphoprotein</keyword>
<sequence>MASSKLTTDMAGDMTGSAPAVEYADRPCILVVDDDRLMRTVARLALQKEALRVVEADSGEAALSLLATHRVDLVLLDACMPGVDGFSVCRKMRTCPDHAWLPVIMVTGLEDDCSVETAFEAGVSDYVNKPIHWSVLKKRIAAMVRVARREVGASRPGELPLEVPTCLADTVLLLDPKGKVLSSERLGGLPSILSEGWRQGRVLFDALPAAMLGTARMAWQEAQETGRPGTFVMHLDTAAAPFVAEVCFLPRSGAILCLLKDRTAQWLAEQRLFEASHHDPVTGLIKDRLFRDQVAKALAQDQSQQRHTVLCRVVVDNFRQLLERFDDPGIQAICQQLVARLRVAIRLEGDGVACAARMGRLSDQEFAVLLPGVERLDDAMAWIRQAGMALDEPFQVDATPVRVSCTLGISTSAEAGEDGSALINAARVALAARTQRRDGGVVAFSSALNDEIVQRARMEALLRQDLERGSLHMNYQPKVAASDLRLLGVEALLRWNSAELGMVPPARFIPLAEEAGLMTTLSHFVIDQVLNQLKGWRELGPHALPVAINLPGSVLAQIGVVGFLQQALDTRGLSPDQLEVEVTEDVMIDRDSPVINHLRQLRTLGVRVAIDDFGTGYSSLSYLRDLPVDVLKIDRSFVCHLPGDSKAASLVRAIINVAHELGLEVVAEGVETASQLSTLNEMGCDVIQGFFTGRPMAAAQILNPAVH</sequence>
<evidence type="ECO:0000256" key="1">
    <source>
        <dbReference type="PROSITE-ProRule" id="PRU00169"/>
    </source>
</evidence>
<dbReference type="Pfam" id="PF00563">
    <property type="entry name" value="EAL"/>
    <property type="match status" value="1"/>
</dbReference>
<dbReference type="SMART" id="SM00448">
    <property type="entry name" value="REC"/>
    <property type="match status" value="1"/>
</dbReference>
<dbReference type="PANTHER" id="PTHR33121">
    <property type="entry name" value="CYCLIC DI-GMP PHOSPHODIESTERASE PDEF"/>
    <property type="match status" value="1"/>
</dbReference>
<dbReference type="PROSITE" id="PS50110">
    <property type="entry name" value="RESPONSE_REGULATORY"/>
    <property type="match status" value="1"/>
</dbReference>
<organism evidence="5 6">
    <name type="scientific">Halomonas icarae</name>
    <dbReference type="NCBI Taxonomy" id="2691040"/>
    <lineage>
        <taxon>Bacteria</taxon>
        <taxon>Pseudomonadati</taxon>
        <taxon>Pseudomonadota</taxon>
        <taxon>Gammaproteobacteria</taxon>
        <taxon>Oceanospirillales</taxon>
        <taxon>Halomonadaceae</taxon>
        <taxon>Halomonas</taxon>
    </lineage>
</organism>
<dbReference type="SUPFAM" id="SSF55073">
    <property type="entry name" value="Nucleotide cyclase"/>
    <property type="match status" value="1"/>
</dbReference>
<feature type="domain" description="GGDEF" evidence="4">
    <location>
        <begin position="306"/>
        <end position="446"/>
    </location>
</feature>
<dbReference type="AlphaFoldDB" id="A0A7X5AL57"/>
<gene>
    <name evidence="5" type="ORF">GRB80_00860</name>
</gene>
<evidence type="ECO:0000259" key="3">
    <source>
        <dbReference type="PROSITE" id="PS50883"/>
    </source>
</evidence>
<dbReference type="Gene3D" id="3.30.70.270">
    <property type="match status" value="1"/>
</dbReference>
<accession>A0A7X5AL57</accession>
<dbReference type="InterPro" id="IPR043128">
    <property type="entry name" value="Rev_trsase/Diguanyl_cyclase"/>
</dbReference>
<dbReference type="InterPro" id="IPR035919">
    <property type="entry name" value="EAL_sf"/>
</dbReference>
<dbReference type="Pfam" id="PF00072">
    <property type="entry name" value="Response_reg"/>
    <property type="match status" value="1"/>
</dbReference>
<dbReference type="Gene3D" id="3.20.20.450">
    <property type="entry name" value="EAL domain"/>
    <property type="match status" value="1"/>
</dbReference>
<dbReference type="Proteomes" id="UP000448235">
    <property type="component" value="Unassembled WGS sequence"/>
</dbReference>
<dbReference type="SMART" id="SM00267">
    <property type="entry name" value="GGDEF"/>
    <property type="match status" value="1"/>
</dbReference>
<feature type="domain" description="Response regulatory" evidence="2">
    <location>
        <begin position="28"/>
        <end position="144"/>
    </location>
</feature>
<dbReference type="SUPFAM" id="SSF141868">
    <property type="entry name" value="EAL domain-like"/>
    <property type="match status" value="1"/>
</dbReference>
<dbReference type="PROSITE" id="PS50887">
    <property type="entry name" value="GGDEF"/>
    <property type="match status" value="1"/>
</dbReference>
<dbReference type="CDD" id="cd01948">
    <property type="entry name" value="EAL"/>
    <property type="match status" value="1"/>
</dbReference>
<evidence type="ECO:0000259" key="2">
    <source>
        <dbReference type="PROSITE" id="PS50110"/>
    </source>
</evidence>
<evidence type="ECO:0000313" key="5">
    <source>
        <dbReference type="EMBL" id="NAW11388.1"/>
    </source>
</evidence>
<dbReference type="GO" id="GO:0071111">
    <property type="term" value="F:cyclic-guanylate-specific phosphodiesterase activity"/>
    <property type="evidence" value="ECO:0007669"/>
    <property type="project" value="InterPro"/>
</dbReference>
<comment type="caution">
    <text evidence="5">The sequence shown here is derived from an EMBL/GenBank/DDBJ whole genome shotgun (WGS) entry which is preliminary data.</text>
</comment>
<dbReference type="SMART" id="SM00052">
    <property type="entry name" value="EAL"/>
    <property type="match status" value="1"/>
</dbReference>
<dbReference type="InterPro" id="IPR011006">
    <property type="entry name" value="CheY-like_superfamily"/>
</dbReference>